<keyword evidence="5" id="KW-0234">DNA repair</keyword>
<evidence type="ECO:0000256" key="6">
    <source>
        <dbReference type="ARBA" id="ARBA00049348"/>
    </source>
</evidence>
<organism evidence="8 9">
    <name type="scientific">Patulibacter brassicae</name>
    <dbReference type="NCBI Taxonomy" id="1705717"/>
    <lineage>
        <taxon>Bacteria</taxon>
        <taxon>Bacillati</taxon>
        <taxon>Actinomycetota</taxon>
        <taxon>Thermoleophilia</taxon>
        <taxon>Solirubrobacterales</taxon>
        <taxon>Patulibacteraceae</taxon>
        <taxon>Patulibacter</taxon>
    </lineage>
</organism>
<evidence type="ECO:0000313" key="8">
    <source>
        <dbReference type="EMBL" id="MDX8151590.1"/>
    </source>
</evidence>
<dbReference type="SUPFAM" id="SSF46767">
    <property type="entry name" value="Methylated DNA-protein cysteine methyltransferase, C-terminal domain"/>
    <property type="match status" value="1"/>
</dbReference>
<keyword evidence="9" id="KW-1185">Reference proteome</keyword>
<keyword evidence="2 8" id="KW-0489">Methyltransferase</keyword>
<keyword evidence="4" id="KW-0227">DNA damage</keyword>
<comment type="catalytic activity">
    <reaction evidence="1">
        <text>a 4-O-methyl-thymidine in DNA + L-cysteinyl-[protein] = a thymidine in DNA + S-methyl-L-cysteinyl-[protein]</text>
        <dbReference type="Rhea" id="RHEA:53428"/>
        <dbReference type="Rhea" id="RHEA-COMP:10131"/>
        <dbReference type="Rhea" id="RHEA-COMP:10132"/>
        <dbReference type="Rhea" id="RHEA-COMP:13555"/>
        <dbReference type="Rhea" id="RHEA-COMP:13556"/>
        <dbReference type="ChEBI" id="CHEBI:29950"/>
        <dbReference type="ChEBI" id="CHEBI:82612"/>
        <dbReference type="ChEBI" id="CHEBI:137386"/>
        <dbReference type="ChEBI" id="CHEBI:137387"/>
        <dbReference type="EC" id="2.1.1.63"/>
    </reaction>
</comment>
<gene>
    <name evidence="8" type="ORF">SK069_08310</name>
</gene>
<evidence type="ECO:0000259" key="7">
    <source>
        <dbReference type="Pfam" id="PF01035"/>
    </source>
</evidence>
<sequence length="177" mass="17627">MTERRVIDTPVGPAAFTVVEGALQGVWIGPRDDGPGSGGAGPGDVALADRIAAALRALLHGSAVEREAADAALRAVPIADAGLPELDRAVLAAIRAIGPGRTSTYGRIAVAVGRPDGAQAVGGALGRNPFPLVVPCHRVLAADGAIGGFSAPGGADTKRRLLTLEGAGAFEQPSLFG</sequence>
<dbReference type="Proteomes" id="UP001277761">
    <property type="component" value="Unassembled WGS sequence"/>
</dbReference>
<dbReference type="InterPro" id="IPR001497">
    <property type="entry name" value="MethylDNA_cys_MeTrfase_AS"/>
</dbReference>
<protein>
    <submittedName>
        <fullName evidence="8">MGMT family protein</fullName>
        <ecNumber evidence="8">2.1.1.63</ecNumber>
    </submittedName>
</protein>
<keyword evidence="3 8" id="KW-0808">Transferase</keyword>
<accession>A0ABU4VJI7</accession>
<comment type="catalytic activity">
    <reaction evidence="6">
        <text>a 6-O-methyl-2'-deoxyguanosine in DNA + L-cysteinyl-[protein] = S-methyl-L-cysteinyl-[protein] + a 2'-deoxyguanosine in DNA</text>
        <dbReference type="Rhea" id="RHEA:24000"/>
        <dbReference type="Rhea" id="RHEA-COMP:10131"/>
        <dbReference type="Rhea" id="RHEA-COMP:10132"/>
        <dbReference type="Rhea" id="RHEA-COMP:11367"/>
        <dbReference type="Rhea" id="RHEA-COMP:11368"/>
        <dbReference type="ChEBI" id="CHEBI:29950"/>
        <dbReference type="ChEBI" id="CHEBI:82612"/>
        <dbReference type="ChEBI" id="CHEBI:85445"/>
        <dbReference type="ChEBI" id="CHEBI:85448"/>
        <dbReference type="EC" id="2.1.1.63"/>
    </reaction>
</comment>
<reference evidence="8 9" key="1">
    <citation type="submission" date="2023-11" db="EMBL/GenBank/DDBJ databases">
        <authorList>
            <person name="Xu M."/>
            <person name="Jiang T."/>
        </authorList>
    </citation>
    <scope>NUCLEOTIDE SEQUENCE [LARGE SCALE GENOMIC DNA]</scope>
    <source>
        <strain evidence="8 9">SD</strain>
    </source>
</reference>
<evidence type="ECO:0000256" key="2">
    <source>
        <dbReference type="ARBA" id="ARBA00022603"/>
    </source>
</evidence>
<dbReference type="PANTHER" id="PTHR10815">
    <property type="entry name" value="METHYLATED-DNA--PROTEIN-CYSTEINE METHYLTRANSFERASE"/>
    <property type="match status" value="1"/>
</dbReference>
<evidence type="ECO:0000256" key="1">
    <source>
        <dbReference type="ARBA" id="ARBA00001286"/>
    </source>
</evidence>
<dbReference type="GO" id="GO:0003908">
    <property type="term" value="F:methylated-DNA-[protein]-cysteine S-methyltransferase activity"/>
    <property type="evidence" value="ECO:0007669"/>
    <property type="project" value="UniProtKB-EC"/>
</dbReference>
<comment type="caution">
    <text evidence="8">The sequence shown here is derived from an EMBL/GenBank/DDBJ whole genome shotgun (WGS) entry which is preliminary data.</text>
</comment>
<evidence type="ECO:0000256" key="3">
    <source>
        <dbReference type="ARBA" id="ARBA00022679"/>
    </source>
</evidence>
<dbReference type="EC" id="2.1.1.63" evidence="8"/>
<evidence type="ECO:0000256" key="5">
    <source>
        <dbReference type="ARBA" id="ARBA00023204"/>
    </source>
</evidence>
<dbReference type="EMBL" id="JAXAVX010000003">
    <property type="protein sequence ID" value="MDX8151590.1"/>
    <property type="molecule type" value="Genomic_DNA"/>
</dbReference>
<dbReference type="InterPro" id="IPR036217">
    <property type="entry name" value="MethylDNA_cys_MeTrfase_DNAb"/>
</dbReference>
<dbReference type="PANTHER" id="PTHR10815:SF13">
    <property type="entry name" value="METHYLATED-DNA--PROTEIN-CYSTEINE METHYLTRANSFERASE"/>
    <property type="match status" value="1"/>
</dbReference>
<dbReference type="RefSeq" id="WP_319953744.1">
    <property type="nucleotide sequence ID" value="NZ_JAXAVX010000003.1"/>
</dbReference>
<feature type="domain" description="Methylated-DNA-[protein]-cysteine S-methyltransferase DNA binding" evidence="7">
    <location>
        <begin position="87"/>
        <end position="167"/>
    </location>
</feature>
<dbReference type="InterPro" id="IPR036388">
    <property type="entry name" value="WH-like_DNA-bd_sf"/>
</dbReference>
<dbReference type="GO" id="GO:0032259">
    <property type="term" value="P:methylation"/>
    <property type="evidence" value="ECO:0007669"/>
    <property type="project" value="UniProtKB-KW"/>
</dbReference>
<dbReference type="PROSITE" id="PS00374">
    <property type="entry name" value="MGMT"/>
    <property type="match status" value="1"/>
</dbReference>
<proteinExistence type="predicted"/>
<name>A0ABU4VJI7_9ACTN</name>
<evidence type="ECO:0000313" key="9">
    <source>
        <dbReference type="Proteomes" id="UP001277761"/>
    </source>
</evidence>
<dbReference type="NCBIfam" id="TIGR00589">
    <property type="entry name" value="ogt"/>
    <property type="match status" value="1"/>
</dbReference>
<dbReference type="Gene3D" id="1.10.10.10">
    <property type="entry name" value="Winged helix-like DNA-binding domain superfamily/Winged helix DNA-binding domain"/>
    <property type="match status" value="1"/>
</dbReference>
<dbReference type="CDD" id="cd06445">
    <property type="entry name" value="ATase"/>
    <property type="match status" value="1"/>
</dbReference>
<evidence type="ECO:0000256" key="4">
    <source>
        <dbReference type="ARBA" id="ARBA00022763"/>
    </source>
</evidence>
<dbReference type="InterPro" id="IPR014048">
    <property type="entry name" value="MethylDNA_cys_MeTrfase_DNA-bd"/>
</dbReference>
<dbReference type="Pfam" id="PF01035">
    <property type="entry name" value="DNA_binding_1"/>
    <property type="match status" value="1"/>
</dbReference>